<accession>A0A8D9E671</accession>
<reference evidence="1" key="1">
    <citation type="submission" date="2021-05" db="EMBL/GenBank/DDBJ databases">
        <authorList>
            <person name="Alioto T."/>
            <person name="Alioto T."/>
            <person name="Gomez Garrido J."/>
        </authorList>
    </citation>
    <scope>NUCLEOTIDE SEQUENCE</scope>
</reference>
<dbReference type="AlphaFoldDB" id="A0A8D9E671"/>
<dbReference type="EMBL" id="HBUF01416720">
    <property type="protein sequence ID" value="CAG6740010.1"/>
    <property type="molecule type" value="Transcribed_RNA"/>
</dbReference>
<evidence type="ECO:0000313" key="1">
    <source>
        <dbReference type="EMBL" id="CAG6740010.1"/>
    </source>
</evidence>
<proteinExistence type="predicted"/>
<protein>
    <submittedName>
        <fullName evidence="1">Uncharacterized protein</fullName>
    </submittedName>
</protein>
<name>A0A8D9E671_9HEMI</name>
<organism evidence="1">
    <name type="scientific">Cacopsylla melanoneura</name>
    <dbReference type="NCBI Taxonomy" id="428564"/>
    <lineage>
        <taxon>Eukaryota</taxon>
        <taxon>Metazoa</taxon>
        <taxon>Ecdysozoa</taxon>
        <taxon>Arthropoda</taxon>
        <taxon>Hexapoda</taxon>
        <taxon>Insecta</taxon>
        <taxon>Pterygota</taxon>
        <taxon>Neoptera</taxon>
        <taxon>Paraneoptera</taxon>
        <taxon>Hemiptera</taxon>
        <taxon>Sternorrhyncha</taxon>
        <taxon>Psylloidea</taxon>
        <taxon>Psyllidae</taxon>
        <taxon>Psyllinae</taxon>
        <taxon>Cacopsylla</taxon>
    </lineage>
</organism>
<sequence length="106" mass="12363">MRDRRGGCTFIDNTRRVSVEPLSIDDINYLCFAINEQINVMVAHQTSRNDFPSNILVQFKWFTTQKPIYMVYHLTANLNGLSSNIQFTCYHLTYNFNGKLKNTCCQ</sequence>